<comment type="caution">
    <text evidence="2">The sequence shown here is derived from an EMBL/GenBank/DDBJ whole genome shotgun (WGS) entry which is preliminary data.</text>
</comment>
<dbReference type="PANTHER" id="PTHR36440">
    <property type="entry name" value="PUTATIVE (AFU_ORTHOLOGUE AFUA_8G07350)-RELATED"/>
    <property type="match status" value="1"/>
</dbReference>
<dbReference type="InterPro" id="IPR011051">
    <property type="entry name" value="RmlC_Cupin_sf"/>
</dbReference>
<dbReference type="RefSeq" id="WP_350780154.1">
    <property type="nucleotide sequence ID" value="NZ_JBEPEK010000067.1"/>
</dbReference>
<dbReference type="Proteomes" id="UP001474181">
    <property type="component" value="Unassembled WGS sequence"/>
</dbReference>
<keyword evidence="3" id="KW-1185">Reference proteome</keyword>
<accession>A0ABV1WU12</accession>
<evidence type="ECO:0000313" key="2">
    <source>
        <dbReference type="EMBL" id="MER7180251.1"/>
    </source>
</evidence>
<dbReference type="InterPro" id="IPR013096">
    <property type="entry name" value="Cupin_2"/>
</dbReference>
<dbReference type="SUPFAM" id="SSF51182">
    <property type="entry name" value="RmlC-like cupins"/>
    <property type="match status" value="1"/>
</dbReference>
<sequence length="155" mass="17171">MSMAFLAQREQQQTLEWLDGGTFSVLLDSKATEGQLTVGRFNVAKGEAPPFHMHTREDEIFMLIKGEALLWLGDEQMELSEGGIVYLPRNIPHGYRITSDTADLLMITTPGGIEGMFQQAGHDVATPRPKDFAITPERLAEAAEKYGQILLGPPR</sequence>
<gene>
    <name evidence="2" type="ORF">ABT404_12350</name>
</gene>
<evidence type="ECO:0000313" key="3">
    <source>
        <dbReference type="Proteomes" id="UP001474181"/>
    </source>
</evidence>
<proteinExistence type="predicted"/>
<feature type="domain" description="Cupin type-2" evidence="1">
    <location>
        <begin position="40"/>
        <end position="107"/>
    </location>
</feature>
<name>A0ABV1WU12_9ACTN</name>
<dbReference type="InterPro" id="IPR053146">
    <property type="entry name" value="QDO-like"/>
</dbReference>
<organism evidence="2 3">
    <name type="scientific">Streptomyces hyaluromycini</name>
    <dbReference type="NCBI Taxonomy" id="1377993"/>
    <lineage>
        <taxon>Bacteria</taxon>
        <taxon>Bacillati</taxon>
        <taxon>Actinomycetota</taxon>
        <taxon>Actinomycetes</taxon>
        <taxon>Kitasatosporales</taxon>
        <taxon>Streptomycetaceae</taxon>
        <taxon>Streptomyces</taxon>
    </lineage>
</organism>
<dbReference type="PANTHER" id="PTHR36440:SF1">
    <property type="entry name" value="PUTATIVE (AFU_ORTHOLOGUE AFUA_8G07350)-RELATED"/>
    <property type="match status" value="1"/>
</dbReference>
<dbReference type="Pfam" id="PF07883">
    <property type="entry name" value="Cupin_2"/>
    <property type="match status" value="1"/>
</dbReference>
<reference evidence="2 3" key="1">
    <citation type="submission" date="2024-06" db="EMBL/GenBank/DDBJ databases">
        <title>The Natural Products Discovery Center: Release of the First 8490 Sequenced Strains for Exploring Actinobacteria Biosynthetic Diversity.</title>
        <authorList>
            <person name="Kalkreuter E."/>
            <person name="Kautsar S.A."/>
            <person name="Yang D."/>
            <person name="Bader C.D."/>
            <person name="Teijaro C.N."/>
            <person name="Fluegel L."/>
            <person name="Davis C.M."/>
            <person name="Simpson J.R."/>
            <person name="Lauterbach L."/>
            <person name="Steele A.D."/>
            <person name="Gui C."/>
            <person name="Meng S."/>
            <person name="Li G."/>
            <person name="Viehrig K."/>
            <person name="Ye F."/>
            <person name="Su P."/>
            <person name="Kiefer A.F."/>
            <person name="Nichols A."/>
            <person name="Cepeda A.J."/>
            <person name="Yan W."/>
            <person name="Fan B."/>
            <person name="Jiang Y."/>
            <person name="Adhikari A."/>
            <person name="Zheng C.-J."/>
            <person name="Schuster L."/>
            <person name="Cowan T.M."/>
            <person name="Smanski M.J."/>
            <person name="Chevrette M.G."/>
            <person name="De Carvalho L.P.S."/>
            <person name="Shen B."/>
        </authorList>
    </citation>
    <scope>NUCLEOTIDE SEQUENCE [LARGE SCALE GENOMIC DNA]</scope>
    <source>
        <strain evidence="2 3">NPDC000234</strain>
    </source>
</reference>
<protein>
    <submittedName>
        <fullName evidence="2">Cupin domain-containing protein</fullName>
    </submittedName>
</protein>
<evidence type="ECO:0000259" key="1">
    <source>
        <dbReference type="Pfam" id="PF07883"/>
    </source>
</evidence>
<dbReference type="EMBL" id="JBEPEK010000067">
    <property type="protein sequence ID" value="MER7180251.1"/>
    <property type="molecule type" value="Genomic_DNA"/>
</dbReference>
<dbReference type="Gene3D" id="2.60.120.10">
    <property type="entry name" value="Jelly Rolls"/>
    <property type="match status" value="1"/>
</dbReference>
<dbReference type="InterPro" id="IPR014710">
    <property type="entry name" value="RmlC-like_jellyroll"/>
</dbReference>